<feature type="compositionally biased region" description="Polar residues" evidence="1">
    <location>
        <begin position="121"/>
        <end position="130"/>
    </location>
</feature>
<feature type="compositionally biased region" description="Polar residues" evidence="1">
    <location>
        <begin position="37"/>
        <end position="62"/>
    </location>
</feature>
<feature type="compositionally biased region" description="Low complexity" evidence="1">
    <location>
        <begin position="755"/>
        <end position="768"/>
    </location>
</feature>
<dbReference type="GO" id="GO:0005643">
    <property type="term" value="C:nuclear pore"/>
    <property type="evidence" value="ECO:0007669"/>
    <property type="project" value="TreeGrafter"/>
</dbReference>
<feature type="compositionally biased region" description="Basic and acidic residues" evidence="1">
    <location>
        <begin position="1099"/>
        <end position="1109"/>
    </location>
</feature>
<feature type="compositionally biased region" description="Low complexity" evidence="1">
    <location>
        <begin position="1048"/>
        <end position="1061"/>
    </location>
</feature>
<feature type="compositionally biased region" description="Polar residues" evidence="1">
    <location>
        <begin position="1148"/>
        <end position="1158"/>
    </location>
</feature>
<feature type="compositionally biased region" description="Basic and acidic residues" evidence="1">
    <location>
        <begin position="66"/>
        <end position="76"/>
    </location>
</feature>
<feature type="region of interest" description="Disordered" evidence="1">
    <location>
        <begin position="1"/>
        <end position="274"/>
    </location>
</feature>
<feature type="compositionally biased region" description="Acidic residues" evidence="1">
    <location>
        <begin position="827"/>
        <end position="836"/>
    </location>
</feature>
<feature type="compositionally biased region" description="Gly residues" evidence="1">
    <location>
        <begin position="769"/>
        <end position="785"/>
    </location>
</feature>
<feature type="compositionally biased region" description="Basic and acidic residues" evidence="1">
    <location>
        <begin position="925"/>
        <end position="935"/>
    </location>
</feature>
<feature type="region of interest" description="Disordered" evidence="1">
    <location>
        <begin position="1201"/>
        <end position="1247"/>
    </location>
</feature>
<feature type="compositionally biased region" description="Acidic residues" evidence="1">
    <location>
        <begin position="215"/>
        <end position="236"/>
    </location>
</feature>
<reference evidence="2" key="1">
    <citation type="submission" date="2021-09" db="EMBL/GenBank/DDBJ databases">
        <title>A high-quality genome of the endoparasitic fungus Hirsutella rhossiliensis with a comparison of Hirsutella genomes reveals transposable elements contributing to genome size variation.</title>
        <authorList>
            <person name="Lin R."/>
            <person name="Jiao Y."/>
            <person name="Sun X."/>
            <person name="Ling J."/>
            <person name="Xie B."/>
            <person name="Cheng X."/>
        </authorList>
    </citation>
    <scope>NUCLEOTIDE SEQUENCE</scope>
    <source>
        <strain evidence="2">HR02</strain>
    </source>
</reference>
<dbReference type="GeneID" id="68353008"/>
<organism evidence="2 3">
    <name type="scientific">Hirsutella rhossiliensis</name>
    <dbReference type="NCBI Taxonomy" id="111463"/>
    <lineage>
        <taxon>Eukaryota</taxon>
        <taxon>Fungi</taxon>
        <taxon>Dikarya</taxon>
        <taxon>Ascomycota</taxon>
        <taxon>Pezizomycotina</taxon>
        <taxon>Sordariomycetes</taxon>
        <taxon>Hypocreomycetidae</taxon>
        <taxon>Hypocreales</taxon>
        <taxon>Ophiocordycipitaceae</taxon>
        <taxon>Hirsutella</taxon>
    </lineage>
</organism>
<dbReference type="GO" id="GO:0006406">
    <property type="term" value="P:mRNA export from nucleus"/>
    <property type="evidence" value="ECO:0007669"/>
    <property type="project" value="TreeGrafter"/>
</dbReference>
<proteinExistence type="predicted"/>
<dbReference type="OrthoDB" id="5232836at2759"/>
<dbReference type="PANTHER" id="PTHR18898:SF2">
    <property type="entry name" value="NUCLEOPROTEIN TPR"/>
    <property type="match status" value="1"/>
</dbReference>
<gene>
    <name evidence="2" type="ORF">HRG_03879</name>
</gene>
<dbReference type="PANTHER" id="PTHR18898">
    <property type="entry name" value="NUCLEOPROTEIN TPR-RELATED"/>
    <property type="match status" value="1"/>
</dbReference>
<protein>
    <submittedName>
        <fullName evidence="2">Uncharacterized protein</fullName>
    </submittedName>
</protein>
<feature type="compositionally biased region" description="Basic and acidic residues" evidence="1">
    <location>
        <begin position="1006"/>
        <end position="1016"/>
    </location>
</feature>
<dbReference type="Proteomes" id="UP000824596">
    <property type="component" value="Unassembled WGS sequence"/>
</dbReference>
<feature type="compositionally biased region" description="Acidic residues" evidence="1">
    <location>
        <begin position="847"/>
        <end position="859"/>
    </location>
</feature>
<feature type="compositionally biased region" description="Polar residues" evidence="1">
    <location>
        <begin position="15"/>
        <end position="27"/>
    </location>
</feature>
<feature type="compositionally biased region" description="Polar residues" evidence="1">
    <location>
        <begin position="795"/>
        <end position="805"/>
    </location>
</feature>
<sequence>MAESDPDREARPVTRSMSSRPTAPQPDTSDEPRQGQEVESATSQPINPEARSSSLSRASTPYSPRYDPEPQQERAIEASMQEPAASAPPEPQRGTADGGSQESQENEDAPAPPPKRKRGQNNDAETQNTKKGAGSAPSKRKRVPDSNESQDSQDEDTSAQPPKRKRGENNDDETQGTTKKRAASAAAKRKRGKDDGDGPRATKKRGNDGNKDADAELDDDDDDDDGDDDDDDEESEKGDTPPPKRPRKPRKPRGKKVQQDAGDKDGGNEPKLKACNFCTNDPEGQRMAAARPCDWYMVGKHTIECTNCADHRLANPDSDHQCKILRRKQVWRRYATEDRDDYAPSACDHCVANGKEGACDVDTTLGYSCGKCLKTDCRVNGQLMEKRPNLRQGFERWFRHACDTCDNRIAKKGEPGCSWLGDRKSWTRRCTRCENNKMTCWNGGYLVAHPPEPNIPTAWTVTHMLNGGWAELRGGSPWRKNCTNCAINRNHCRAMADAATNACNRCLQMGLDCVDDAGNSYPLPDLSRVGFGNFMPFRACSRCIATGRNCDRQRPCDSCVQNGEAHLCDTFKIGDSANLNCHNGRLDPPPGPIYYLALGYGAGGVNDPKDGKKLEHWIGPGFPVYSMQGGDDNNRMGVVATAEEMARAMRPQGAPPHGHRGGALEDTRTSQISVQDLVQMLRNNWPEANIPSHYEKYTDAVAAAMAKRVSYADGRAPRRRGTTRTPGPGAAAAAAAAAAGAGAGARASSSASVGASADAGAGADAGADAGAGAGAGADAGAGAGAGADADAGGNDANSNQVTPGHTNDEGPPGDAGQPGDGRSKEDEANDSDETEIDPNAAGGGGHDDDDDNDDNDDNANDGSGGDRGGGRRGDENDRDDRHSGNDGRESPEGRDDADDGGGRDRRDGSQGGDDGLDPGNSGNDGQERPESRDDAAGLDDPLNAPDDLVDVPIDEVNDVAARINALIDSGIAPEVLWNAIRNRPQGDQEQQAPASDANPAHGVVNRPEREPNRTDDGANQGSDFDISEFVNLSPESLKTQRTSEKEGSSSTPERPASSSEPGSARPGDPLHPGPTMGHSGQDNAGRLVEPPEQRQVSAVRDRPGSRADEAPDATPGLQNTSSAPASSIATQQAQSSGRGPGSQPHVARQSQDDSQASRLQDDAETSAGPAQRPANASSRFVCLFYRPGRRNRQRRGQAYEAGPLLPRQLPAPSAAPGPSSSSTSSQFPPTQSLAGQSSAPQALVTEPSVQGSLVRFGRWNRYITPENLGTLNDVHRRSTAGSSNQARVTLFEESHSSVRRRNQVLIRNHMEKVPLMIQPANSAGNKPDGTRRCDEPNLEGNGKCDRPIANHQVCASLDHPGPSGRGWGVCDPCAQDSADVVVGVRPGWRRVEPEELLKMRAYFCNGCAVSYSRNMGSLRRLLRHGARTIWGSDFTDGLEVQGTLTVNGNPVHFHRDARPATGCACATKMFQQRLCREHRCFYIEKALASVTTVRNWRDENLGGERCAGCLLTMSPGEANVGNGHPSAYGQPVAWICMQCNDAVVNQTGPGLVPGWESWFSQAPQGWAAVTNKAPGDPEPMEG</sequence>
<dbReference type="EMBL" id="JAIZPD010000003">
    <property type="protein sequence ID" value="KAH0965863.1"/>
    <property type="molecule type" value="Genomic_DNA"/>
</dbReference>
<dbReference type="RefSeq" id="XP_044723376.1">
    <property type="nucleotide sequence ID" value="XM_044862350.1"/>
</dbReference>
<feature type="compositionally biased region" description="Basic and acidic residues" evidence="1">
    <location>
        <begin position="192"/>
        <end position="214"/>
    </location>
</feature>
<feature type="region of interest" description="Disordered" evidence="1">
    <location>
        <begin position="755"/>
        <end position="949"/>
    </location>
</feature>
<dbReference type="GO" id="GO:0017056">
    <property type="term" value="F:structural constituent of nuclear pore"/>
    <property type="evidence" value="ECO:0007669"/>
    <property type="project" value="TreeGrafter"/>
</dbReference>
<keyword evidence="3" id="KW-1185">Reference proteome</keyword>
<evidence type="ECO:0000313" key="2">
    <source>
        <dbReference type="EMBL" id="KAH0965863.1"/>
    </source>
</evidence>
<feature type="region of interest" description="Disordered" evidence="1">
    <location>
        <begin position="981"/>
        <end position="1175"/>
    </location>
</feature>
<feature type="compositionally biased region" description="Low complexity" evidence="1">
    <location>
        <begin position="1121"/>
        <end position="1136"/>
    </location>
</feature>
<comment type="caution">
    <text evidence="2">The sequence shown here is derived from an EMBL/GenBank/DDBJ whole genome shotgun (WGS) entry which is preliminary data.</text>
</comment>
<feature type="compositionally biased region" description="Basic and acidic residues" evidence="1">
    <location>
        <begin position="257"/>
        <end position="272"/>
    </location>
</feature>
<feature type="compositionally biased region" description="Basic residues" evidence="1">
    <location>
        <begin position="244"/>
        <end position="256"/>
    </location>
</feature>
<feature type="compositionally biased region" description="Basic residues" evidence="1">
    <location>
        <begin position="178"/>
        <end position="191"/>
    </location>
</feature>
<evidence type="ECO:0000313" key="3">
    <source>
        <dbReference type="Proteomes" id="UP000824596"/>
    </source>
</evidence>
<evidence type="ECO:0000256" key="1">
    <source>
        <dbReference type="SAM" id="MobiDB-lite"/>
    </source>
</evidence>
<name>A0A9P8N1D0_9HYPO</name>
<accession>A0A9P8N1D0</accession>
<feature type="compositionally biased region" description="Basic and acidic residues" evidence="1">
    <location>
        <begin position="868"/>
        <end position="908"/>
    </location>
</feature>
<feature type="compositionally biased region" description="Basic and acidic residues" evidence="1">
    <location>
        <begin position="1"/>
        <end position="12"/>
    </location>
</feature>
<feature type="compositionally biased region" description="Low complexity" evidence="1">
    <location>
        <begin position="1210"/>
        <end position="1232"/>
    </location>
</feature>